<accession>A0A6L2K752</accession>
<dbReference type="AlphaFoldDB" id="A0A6L2K752"/>
<evidence type="ECO:0000256" key="1">
    <source>
        <dbReference type="SAM" id="MobiDB-lite"/>
    </source>
</evidence>
<evidence type="ECO:0000313" key="2">
    <source>
        <dbReference type="EMBL" id="GEU44829.1"/>
    </source>
</evidence>
<gene>
    <name evidence="2" type="ORF">Tci_016807</name>
</gene>
<protein>
    <submittedName>
        <fullName evidence="2">Uncharacterized protein</fullName>
    </submittedName>
</protein>
<dbReference type="EMBL" id="BKCJ010001898">
    <property type="protein sequence ID" value="GEU44829.1"/>
    <property type="molecule type" value="Genomic_DNA"/>
</dbReference>
<comment type="caution">
    <text evidence="2">The sequence shown here is derived from an EMBL/GenBank/DDBJ whole genome shotgun (WGS) entry which is preliminary data.</text>
</comment>
<feature type="compositionally biased region" description="Polar residues" evidence="1">
    <location>
        <begin position="184"/>
        <end position="200"/>
    </location>
</feature>
<sequence length="269" mass="30947">METDLELKKIDDNLLNEADLVDDENNLDDTEIQKVDALIVAIDEEENLVAATSYNGMEEDDVVDHIANFLEMLDLIKIAIFDTNQLRMNIFPLSLSYRSCKSMGGSDYCEFMEWIDSEHDDKRIDRLTKSTLGHAWIYKWGINSSENDIASSNEEWEESGNENLPNTIGDSLLEPNVDTRNKNTKQCENGFNTQKAPSSSDMEDTQPNEKRCKVENFEVIKYSVRDNEEFLAIRTRECNSWTQTVNGVSSIYRDIFSKKDNGWTVHRTK</sequence>
<feature type="region of interest" description="Disordered" evidence="1">
    <location>
        <begin position="180"/>
        <end position="209"/>
    </location>
</feature>
<organism evidence="2">
    <name type="scientific">Tanacetum cinerariifolium</name>
    <name type="common">Dalmatian daisy</name>
    <name type="synonym">Chrysanthemum cinerariifolium</name>
    <dbReference type="NCBI Taxonomy" id="118510"/>
    <lineage>
        <taxon>Eukaryota</taxon>
        <taxon>Viridiplantae</taxon>
        <taxon>Streptophyta</taxon>
        <taxon>Embryophyta</taxon>
        <taxon>Tracheophyta</taxon>
        <taxon>Spermatophyta</taxon>
        <taxon>Magnoliopsida</taxon>
        <taxon>eudicotyledons</taxon>
        <taxon>Gunneridae</taxon>
        <taxon>Pentapetalae</taxon>
        <taxon>asterids</taxon>
        <taxon>campanulids</taxon>
        <taxon>Asterales</taxon>
        <taxon>Asteraceae</taxon>
        <taxon>Asteroideae</taxon>
        <taxon>Anthemideae</taxon>
        <taxon>Anthemidinae</taxon>
        <taxon>Tanacetum</taxon>
    </lineage>
</organism>
<reference evidence="2" key="1">
    <citation type="journal article" date="2019" name="Sci. Rep.">
        <title>Draft genome of Tanacetum cinerariifolium, the natural source of mosquito coil.</title>
        <authorList>
            <person name="Yamashiro T."/>
            <person name="Shiraishi A."/>
            <person name="Satake H."/>
            <person name="Nakayama K."/>
        </authorList>
    </citation>
    <scope>NUCLEOTIDE SEQUENCE</scope>
</reference>
<proteinExistence type="predicted"/>
<name>A0A6L2K752_TANCI</name>